<evidence type="ECO:0000313" key="3">
    <source>
        <dbReference type="Proteomes" id="UP000265750"/>
    </source>
</evidence>
<accession>A0A3A1WJZ8</accession>
<dbReference type="RefSeq" id="WP_119539679.1">
    <property type="nucleotide sequence ID" value="NZ_QYRN01000004.1"/>
</dbReference>
<protein>
    <submittedName>
        <fullName evidence="2">Uncharacterized protein</fullName>
    </submittedName>
</protein>
<name>A0A3A1WJZ8_9HYPH</name>
<feature type="region of interest" description="Disordered" evidence="1">
    <location>
        <begin position="24"/>
        <end position="50"/>
    </location>
</feature>
<gene>
    <name evidence="2" type="ORF">D3218_09010</name>
</gene>
<sequence>MSLDPASIAADDRSFIAARLGAHPTKLQSNENDPASAPTLPGHSSSYPEQETAMNNVDSYMGAVRHTMPKSMAKGLSTLHDIDAFSTLSIQEIYALRSLLKTMIEVSAGLVSQPRCYDQAGNYNNVGEYIQATMYVLDSACDVLDEEVRGRQPKKRTDAQIQAEILVTAEMEQGTAWDEIAHLASTGASRVRGFRRGL</sequence>
<reference evidence="3" key="1">
    <citation type="submission" date="2018-09" db="EMBL/GenBank/DDBJ databases">
        <authorList>
            <person name="Tuo L."/>
        </authorList>
    </citation>
    <scope>NUCLEOTIDE SEQUENCE [LARGE SCALE GENOMIC DNA]</scope>
    <source>
        <strain evidence="3">M2BS4Y-1</strain>
    </source>
</reference>
<keyword evidence="3" id="KW-1185">Reference proteome</keyword>
<evidence type="ECO:0000256" key="1">
    <source>
        <dbReference type="SAM" id="MobiDB-lite"/>
    </source>
</evidence>
<comment type="caution">
    <text evidence="2">The sequence shown here is derived from an EMBL/GenBank/DDBJ whole genome shotgun (WGS) entry which is preliminary data.</text>
</comment>
<dbReference type="Proteomes" id="UP000265750">
    <property type="component" value="Unassembled WGS sequence"/>
</dbReference>
<proteinExistence type="predicted"/>
<dbReference type="AlphaFoldDB" id="A0A3A1WJZ8"/>
<evidence type="ECO:0000313" key="2">
    <source>
        <dbReference type="EMBL" id="RIY01479.1"/>
    </source>
</evidence>
<dbReference type="EMBL" id="QYRN01000004">
    <property type="protein sequence ID" value="RIY01479.1"/>
    <property type="molecule type" value="Genomic_DNA"/>
</dbReference>
<organism evidence="2 3">
    <name type="scientific">Aureimonas flava</name>
    <dbReference type="NCBI Taxonomy" id="2320271"/>
    <lineage>
        <taxon>Bacteria</taxon>
        <taxon>Pseudomonadati</taxon>
        <taxon>Pseudomonadota</taxon>
        <taxon>Alphaproteobacteria</taxon>
        <taxon>Hyphomicrobiales</taxon>
        <taxon>Aurantimonadaceae</taxon>
        <taxon>Aureimonas</taxon>
    </lineage>
</organism>